<keyword evidence="1" id="KW-0472">Membrane</keyword>
<reference evidence="2 3" key="1">
    <citation type="journal article" date="2019" name="Sci. Rep.">
        <title>Sulfobacillus thermotolerans: new insights into resistance and metabolic capacities of acidophilic chemolithotrophs.</title>
        <authorList>
            <person name="Panyushkina A.E."/>
            <person name="Babenko V.V."/>
            <person name="Nikitina A.S."/>
            <person name="Selezneva O.V."/>
            <person name="Tsaplina I.A."/>
            <person name="Letarova M.A."/>
            <person name="Kostryukova E.S."/>
            <person name="Letarov A.V."/>
        </authorList>
    </citation>
    <scope>NUCLEOTIDE SEQUENCE [LARGE SCALE GENOMIC DNA]</scope>
    <source>
        <strain evidence="2 3">Kr1</strain>
    </source>
</reference>
<name>A0ABM6RPW0_9FIRM</name>
<sequence>MDSNRKGLLWLAWPVVSTALFVLMFRSESGLPMHTSWRITIALAAIFFIGQSALGFWLFWMRAHQIAPPRTRRPGRVIDLTAYRNKESHMTDSSRR</sequence>
<evidence type="ECO:0000313" key="2">
    <source>
        <dbReference type="EMBL" id="AUW93339.1"/>
    </source>
</evidence>
<evidence type="ECO:0000256" key="1">
    <source>
        <dbReference type="SAM" id="Phobius"/>
    </source>
</evidence>
<dbReference type="EMBL" id="CP019454">
    <property type="protein sequence ID" value="AUW93339.1"/>
    <property type="molecule type" value="Genomic_DNA"/>
</dbReference>
<feature type="transmembrane region" description="Helical" evidence="1">
    <location>
        <begin position="37"/>
        <end position="60"/>
    </location>
</feature>
<evidence type="ECO:0000313" key="3">
    <source>
        <dbReference type="Proteomes" id="UP000325292"/>
    </source>
</evidence>
<dbReference type="RefSeq" id="WP_103375083.1">
    <property type="nucleotide sequence ID" value="NZ_CP133983.1"/>
</dbReference>
<keyword evidence="1" id="KW-0812">Transmembrane</keyword>
<keyword evidence="3" id="KW-1185">Reference proteome</keyword>
<feature type="transmembrane region" description="Helical" evidence="1">
    <location>
        <begin position="7"/>
        <end position="25"/>
    </location>
</feature>
<gene>
    <name evidence="2" type="ORF">BXT84_04695</name>
</gene>
<dbReference type="Proteomes" id="UP000325292">
    <property type="component" value="Chromosome"/>
</dbReference>
<organism evidence="2 3">
    <name type="scientific">Sulfobacillus thermotolerans</name>
    <dbReference type="NCBI Taxonomy" id="338644"/>
    <lineage>
        <taxon>Bacteria</taxon>
        <taxon>Bacillati</taxon>
        <taxon>Bacillota</taxon>
        <taxon>Clostridia</taxon>
        <taxon>Eubacteriales</taxon>
        <taxon>Clostridiales Family XVII. Incertae Sedis</taxon>
        <taxon>Sulfobacillus</taxon>
    </lineage>
</organism>
<proteinExistence type="predicted"/>
<protein>
    <submittedName>
        <fullName evidence="2">Uncharacterized protein</fullName>
    </submittedName>
</protein>
<keyword evidence="1" id="KW-1133">Transmembrane helix</keyword>
<accession>A0ABM6RPW0</accession>